<proteinExistence type="predicted"/>
<dbReference type="EMBL" id="AWWV01012883">
    <property type="protein sequence ID" value="OMO63738.1"/>
    <property type="molecule type" value="Genomic_DNA"/>
</dbReference>
<dbReference type="AlphaFoldDB" id="A0A1R3H026"/>
<protein>
    <submittedName>
        <fullName evidence="1">FAR1-related protein</fullName>
    </submittedName>
</protein>
<name>A0A1R3H026_COCAP</name>
<sequence length="225" mass="25529">MPRNGKKIYKTMDSKPVLKTLYSMEAEASQIYTRKLFRMFQDELVHTQEYVADRVNVDGDSKTDGIQKPMGIQKHTRWTRNAKTNGTVDLLRDTLVKNTSESSTLWFNSVMLHSLALSEKATRSSKHYDHAICGIKNLCAELDSLAIDKKVDEDIADSKALDTKDEGNTSCNIITLRDPAHVVTKGRPPSVRKKGSLEKINKKTINRIHTLSMRLNLNLLINLRM</sequence>
<dbReference type="Gramene" id="OMO63738">
    <property type="protein sequence ID" value="OMO63738"/>
    <property type="gene ID" value="CCACVL1_22319"/>
</dbReference>
<gene>
    <name evidence="1" type="ORF">CCACVL1_22319</name>
</gene>
<evidence type="ECO:0000313" key="1">
    <source>
        <dbReference type="EMBL" id="OMO63738.1"/>
    </source>
</evidence>
<evidence type="ECO:0000313" key="2">
    <source>
        <dbReference type="Proteomes" id="UP000188268"/>
    </source>
</evidence>
<keyword evidence="2" id="KW-1185">Reference proteome</keyword>
<dbReference type="Proteomes" id="UP000188268">
    <property type="component" value="Unassembled WGS sequence"/>
</dbReference>
<dbReference type="OrthoDB" id="1386588at2759"/>
<comment type="caution">
    <text evidence="1">The sequence shown here is derived from an EMBL/GenBank/DDBJ whole genome shotgun (WGS) entry which is preliminary data.</text>
</comment>
<reference evidence="1 2" key="1">
    <citation type="submission" date="2013-09" db="EMBL/GenBank/DDBJ databases">
        <title>Corchorus capsularis genome sequencing.</title>
        <authorList>
            <person name="Alam M."/>
            <person name="Haque M.S."/>
            <person name="Islam M.S."/>
            <person name="Emdad E.M."/>
            <person name="Islam M.M."/>
            <person name="Ahmed B."/>
            <person name="Halim A."/>
            <person name="Hossen Q.M.M."/>
            <person name="Hossain M.Z."/>
            <person name="Ahmed R."/>
            <person name="Khan M.M."/>
            <person name="Islam R."/>
            <person name="Rashid M.M."/>
            <person name="Khan S.A."/>
            <person name="Rahman M.S."/>
            <person name="Alam M."/>
        </authorList>
    </citation>
    <scope>NUCLEOTIDE SEQUENCE [LARGE SCALE GENOMIC DNA]</scope>
    <source>
        <strain evidence="2">cv. CVL-1</strain>
        <tissue evidence="1">Whole seedling</tissue>
    </source>
</reference>
<dbReference type="OMA" id="SCICCKF"/>
<organism evidence="1 2">
    <name type="scientific">Corchorus capsularis</name>
    <name type="common">Jute</name>
    <dbReference type="NCBI Taxonomy" id="210143"/>
    <lineage>
        <taxon>Eukaryota</taxon>
        <taxon>Viridiplantae</taxon>
        <taxon>Streptophyta</taxon>
        <taxon>Embryophyta</taxon>
        <taxon>Tracheophyta</taxon>
        <taxon>Spermatophyta</taxon>
        <taxon>Magnoliopsida</taxon>
        <taxon>eudicotyledons</taxon>
        <taxon>Gunneridae</taxon>
        <taxon>Pentapetalae</taxon>
        <taxon>rosids</taxon>
        <taxon>malvids</taxon>
        <taxon>Malvales</taxon>
        <taxon>Malvaceae</taxon>
        <taxon>Grewioideae</taxon>
        <taxon>Apeibeae</taxon>
        <taxon>Corchorus</taxon>
    </lineage>
</organism>
<accession>A0A1R3H026</accession>